<organism evidence="1 2">
    <name type="scientific">Scortum barcoo</name>
    <name type="common">barcoo grunter</name>
    <dbReference type="NCBI Taxonomy" id="214431"/>
    <lineage>
        <taxon>Eukaryota</taxon>
        <taxon>Metazoa</taxon>
        <taxon>Chordata</taxon>
        <taxon>Craniata</taxon>
        <taxon>Vertebrata</taxon>
        <taxon>Euteleostomi</taxon>
        <taxon>Actinopterygii</taxon>
        <taxon>Neopterygii</taxon>
        <taxon>Teleostei</taxon>
        <taxon>Neoteleostei</taxon>
        <taxon>Acanthomorphata</taxon>
        <taxon>Eupercaria</taxon>
        <taxon>Centrarchiformes</taxon>
        <taxon>Terapontoidei</taxon>
        <taxon>Terapontidae</taxon>
        <taxon>Scortum</taxon>
    </lineage>
</organism>
<gene>
    <name evidence="1" type="ORF">L3Q82_020882</name>
</gene>
<sequence length="260" mass="30027">MDLASFWSADWGFAFFKETMSRNRFQEIMEFLRFDKKETRRTHLQEKGTFALVIEVWVDTKYMVNGAPYLGKDETRDPGQRLGDSVVLKVVEPWHSKFLSQMQSMHLSLPGWIYCNSLLSGCPNKSLKTLQLVQNAAARVLTRTRKRDHITPVLASLHWLPVKFRVDFKILLLTYKALHGLAPSYLNELITPYQPTRVLRSQNAGLLVVPRVSRSSLGGRAFSYQAPVLWNQLPVWVREADTVSVFKNRLKTFLFDKAYS</sequence>
<protein>
    <submittedName>
        <fullName evidence="1">Uncharacterized protein</fullName>
    </submittedName>
</protein>
<proteinExistence type="predicted"/>
<dbReference type="EMBL" id="CM041554">
    <property type="protein sequence ID" value="KAI3352067.1"/>
    <property type="molecule type" value="Genomic_DNA"/>
</dbReference>
<name>A0ACB8V8W6_9TELE</name>
<comment type="caution">
    <text evidence="1">The sequence shown here is derived from an EMBL/GenBank/DDBJ whole genome shotgun (WGS) entry which is preliminary data.</text>
</comment>
<accession>A0ACB8V8W6</accession>
<evidence type="ECO:0000313" key="1">
    <source>
        <dbReference type="EMBL" id="KAI3352067.1"/>
    </source>
</evidence>
<dbReference type="Proteomes" id="UP000831701">
    <property type="component" value="Chromosome 24"/>
</dbReference>
<reference evidence="1" key="1">
    <citation type="submission" date="2022-04" db="EMBL/GenBank/DDBJ databases">
        <title>Jade perch genome.</title>
        <authorList>
            <person name="Chao B."/>
        </authorList>
    </citation>
    <scope>NUCLEOTIDE SEQUENCE</scope>
    <source>
        <strain evidence="1">CB-2022</strain>
    </source>
</reference>
<keyword evidence="2" id="KW-1185">Reference proteome</keyword>
<evidence type="ECO:0000313" key="2">
    <source>
        <dbReference type="Proteomes" id="UP000831701"/>
    </source>
</evidence>